<evidence type="ECO:0000256" key="3">
    <source>
        <dbReference type="ARBA" id="ARBA00011738"/>
    </source>
</evidence>
<reference evidence="14 15" key="1">
    <citation type="submission" date="2018-10" db="EMBL/GenBank/DDBJ databases">
        <title>Phylogenomics of Brevibacillus.</title>
        <authorList>
            <person name="Dunlap C."/>
        </authorList>
    </citation>
    <scope>NUCLEOTIDE SEQUENCE [LARGE SCALE GENOMIC DNA]</scope>
    <source>
        <strain evidence="14 15">JCM 15716</strain>
    </source>
</reference>
<keyword evidence="15" id="KW-1185">Reference proteome</keyword>
<keyword evidence="5 10" id="KW-0346">Stress response</keyword>
<evidence type="ECO:0000256" key="10">
    <source>
        <dbReference type="HAMAP-Rule" id="MF_01151"/>
    </source>
</evidence>
<dbReference type="HAMAP" id="MF_01151">
    <property type="entry name" value="GrpE"/>
    <property type="match status" value="1"/>
</dbReference>
<accession>A0A3M8D4D6</accession>
<dbReference type="PROSITE" id="PS01071">
    <property type="entry name" value="GRPE"/>
    <property type="match status" value="1"/>
</dbReference>
<dbReference type="InterPro" id="IPR013805">
    <property type="entry name" value="GrpE_CC"/>
</dbReference>
<dbReference type="FunFam" id="2.30.22.10:FF:000001">
    <property type="entry name" value="Protein GrpE"/>
    <property type="match status" value="1"/>
</dbReference>
<feature type="compositionally biased region" description="Basic and acidic residues" evidence="13">
    <location>
        <begin position="38"/>
        <end position="47"/>
    </location>
</feature>
<evidence type="ECO:0000256" key="5">
    <source>
        <dbReference type="ARBA" id="ARBA00023016"/>
    </source>
</evidence>
<evidence type="ECO:0000313" key="15">
    <source>
        <dbReference type="Proteomes" id="UP000271031"/>
    </source>
</evidence>
<evidence type="ECO:0000256" key="7">
    <source>
        <dbReference type="ARBA" id="ARBA00053401"/>
    </source>
</evidence>
<evidence type="ECO:0000256" key="6">
    <source>
        <dbReference type="ARBA" id="ARBA00023186"/>
    </source>
</evidence>
<dbReference type="Proteomes" id="UP000271031">
    <property type="component" value="Unassembled WGS sequence"/>
</dbReference>
<dbReference type="InterPro" id="IPR009012">
    <property type="entry name" value="GrpE_head"/>
</dbReference>
<comment type="subcellular location">
    <subcellularLocation>
        <location evidence="1 10">Cytoplasm</location>
    </subcellularLocation>
</comment>
<dbReference type="Gene3D" id="3.90.20.20">
    <property type="match status" value="1"/>
</dbReference>
<evidence type="ECO:0000256" key="1">
    <source>
        <dbReference type="ARBA" id="ARBA00004496"/>
    </source>
</evidence>
<dbReference type="GO" id="GO:0006457">
    <property type="term" value="P:protein folding"/>
    <property type="evidence" value="ECO:0007669"/>
    <property type="project" value="InterPro"/>
</dbReference>
<evidence type="ECO:0000256" key="2">
    <source>
        <dbReference type="ARBA" id="ARBA00009054"/>
    </source>
</evidence>
<feature type="region of interest" description="Disordered" evidence="13">
    <location>
        <begin position="1"/>
        <end position="47"/>
    </location>
</feature>
<evidence type="ECO:0000256" key="4">
    <source>
        <dbReference type="ARBA" id="ARBA00022490"/>
    </source>
</evidence>
<dbReference type="SUPFAM" id="SSF58014">
    <property type="entry name" value="Coiled-coil domain of nucleotide exchange factor GrpE"/>
    <property type="match status" value="1"/>
</dbReference>
<dbReference type="GO" id="GO:0042803">
    <property type="term" value="F:protein homodimerization activity"/>
    <property type="evidence" value="ECO:0007669"/>
    <property type="project" value="InterPro"/>
</dbReference>
<evidence type="ECO:0000313" key="14">
    <source>
        <dbReference type="EMBL" id="RNB82307.1"/>
    </source>
</evidence>
<comment type="caution">
    <text evidence="14">The sequence shown here is derived from an EMBL/GenBank/DDBJ whole genome shotgun (WGS) entry which is preliminary data.</text>
</comment>
<dbReference type="GO" id="GO:0051082">
    <property type="term" value="F:unfolded protein binding"/>
    <property type="evidence" value="ECO:0007669"/>
    <property type="project" value="TreeGrafter"/>
</dbReference>
<dbReference type="PANTHER" id="PTHR21237">
    <property type="entry name" value="GRPE PROTEIN"/>
    <property type="match status" value="1"/>
</dbReference>
<evidence type="ECO:0000256" key="13">
    <source>
        <dbReference type="SAM" id="MobiDB-lite"/>
    </source>
</evidence>
<evidence type="ECO:0000256" key="11">
    <source>
        <dbReference type="RuleBase" id="RU000639"/>
    </source>
</evidence>
<dbReference type="Gene3D" id="2.30.22.10">
    <property type="entry name" value="Head domain of nucleotide exchange factor GrpE"/>
    <property type="match status" value="1"/>
</dbReference>
<proteinExistence type="inferred from homology"/>
<dbReference type="GO" id="GO:0005737">
    <property type="term" value="C:cytoplasm"/>
    <property type="evidence" value="ECO:0007669"/>
    <property type="project" value="UniProtKB-SubCell"/>
</dbReference>
<dbReference type="NCBIfam" id="NF010738">
    <property type="entry name" value="PRK14140.1"/>
    <property type="match status" value="1"/>
</dbReference>
<comment type="function">
    <text evidence="7 10 11">Participates actively in the response to hyperosmotic and heat shock by preventing the aggregation of stress-denatured proteins, in association with DnaK and GrpE. It is the nucleotide exchange factor for DnaK and may function as a thermosensor. Unfolded proteins bind initially to DnaJ; upon interaction with the DnaJ-bound protein, DnaK hydrolyzes its bound ATP, resulting in the formation of a stable complex. GrpE releases ADP from DnaK; ATP binding to DnaK triggers the release of the substrate protein, thus completing the reaction cycle. Several rounds of ATP-dependent interactions between DnaJ, DnaK and GrpE are required for fully efficient folding.</text>
</comment>
<dbReference type="AlphaFoldDB" id="A0A3M8D4D6"/>
<dbReference type="Pfam" id="PF01025">
    <property type="entry name" value="GrpE"/>
    <property type="match status" value="1"/>
</dbReference>
<evidence type="ECO:0000256" key="12">
    <source>
        <dbReference type="RuleBase" id="RU004478"/>
    </source>
</evidence>
<dbReference type="CDD" id="cd00446">
    <property type="entry name" value="GrpE"/>
    <property type="match status" value="1"/>
</dbReference>
<dbReference type="OrthoDB" id="9812586at2"/>
<dbReference type="GO" id="GO:0051087">
    <property type="term" value="F:protein-folding chaperone binding"/>
    <property type="evidence" value="ECO:0007669"/>
    <property type="project" value="InterPro"/>
</dbReference>
<dbReference type="EMBL" id="RHHQ01000020">
    <property type="protein sequence ID" value="RNB82307.1"/>
    <property type="molecule type" value="Genomic_DNA"/>
</dbReference>
<dbReference type="GO" id="GO:0000774">
    <property type="term" value="F:adenyl-nucleotide exchange factor activity"/>
    <property type="evidence" value="ECO:0007669"/>
    <property type="project" value="InterPro"/>
</dbReference>
<organism evidence="14 15">
    <name type="scientific">Brevibacillus fluminis</name>
    <dbReference type="NCBI Taxonomy" id="511487"/>
    <lineage>
        <taxon>Bacteria</taxon>
        <taxon>Bacillati</taxon>
        <taxon>Bacillota</taxon>
        <taxon>Bacilli</taxon>
        <taxon>Bacillales</taxon>
        <taxon>Paenibacillaceae</taxon>
        <taxon>Brevibacillus</taxon>
    </lineage>
</organism>
<gene>
    <name evidence="10 14" type="primary">grpE</name>
    <name evidence="14" type="ORF">EDM56_23565</name>
</gene>
<dbReference type="PRINTS" id="PR00773">
    <property type="entry name" value="GRPEPROTEIN"/>
</dbReference>
<dbReference type="SUPFAM" id="SSF51064">
    <property type="entry name" value="Head domain of nucleotide exchange factor GrpE"/>
    <property type="match status" value="1"/>
</dbReference>
<comment type="similarity">
    <text evidence="2 10 12">Belongs to the GrpE family.</text>
</comment>
<evidence type="ECO:0000256" key="8">
    <source>
        <dbReference type="ARBA" id="ARBA00072274"/>
    </source>
</evidence>
<name>A0A3M8D4D6_9BACL</name>
<sequence>MKVSDEKTAVDQQNQAEFPEDAQEQVEQPADAVNLGEEAERWKKEAEETNDRLLRAMADMENMRRRFRKEQEDMQKYAALPVVEALLPAIDNFERAMSVDKENLTVDSLLQGINMVYRQMVQVFEKEGLQAIESVGKPFDPHIHQAVMQVEDSAYEPGTVVEELQKGYQFKDRTVRPAMVKVNG</sequence>
<dbReference type="PANTHER" id="PTHR21237:SF23">
    <property type="entry name" value="GRPE PROTEIN HOMOLOG, MITOCHONDRIAL"/>
    <property type="match status" value="1"/>
</dbReference>
<keyword evidence="4 10" id="KW-0963">Cytoplasm</keyword>
<keyword evidence="6 10" id="KW-0143">Chaperone</keyword>
<evidence type="ECO:0000256" key="9">
    <source>
        <dbReference type="ARBA" id="ARBA00076414"/>
    </source>
</evidence>
<dbReference type="InterPro" id="IPR000740">
    <property type="entry name" value="GrpE"/>
</dbReference>
<protein>
    <recommendedName>
        <fullName evidence="8 10">Protein GrpE</fullName>
    </recommendedName>
    <alternativeName>
        <fullName evidence="9 10">HSP-70 cofactor</fullName>
    </alternativeName>
</protein>
<comment type="subunit">
    <text evidence="3 10">Homodimer.</text>
</comment>